<evidence type="ECO:0000256" key="4">
    <source>
        <dbReference type="ARBA" id="ARBA00022705"/>
    </source>
</evidence>
<dbReference type="Proteomes" id="UP000054886">
    <property type="component" value="Unassembled WGS sequence"/>
</dbReference>
<dbReference type="VEuPathDB" id="FungiDB:B1J91_K08602g"/>
<keyword evidence="5 7" id="KW-0539">Nucleus</keyword>
<feature type="region of interest" description="Disordered" evidence="8">
    <location>
        <begin position="234"/>
        <end position="255"/>
    </location>
</feature>
<comment type="subcellular location">
    <subcellularLocation>
        <location evidence="1 7">Nucleus</location>
    </subcellularLocation>
</comment>
<dbReference type="OMA" id="TWEHDFI"/>
<evidence type="ECO:0000256" key="8">
    <source>
        <dbReference type="SAM" id="MobiDB-lite"/>
    </source>
</evidence>
<dbReference type="GO" id="GO:0031261">
    <property type="term" value="C:DNA replication preinitiation complex"/>
    <property type="evidence" value="ECO:0007669"/>
    <property type="project" value="EnsemblFungi"/>
</dbReference>
<evidence type="ECO:0000256" key="2">
    <source>
        <dbReference type="ARBA" id="ARBA00007276"/>
    </source>
</evidence>
<dbReference type="Gene3D" id="1.10.10.1460">
    <property type="match status" value="1"/>
</dbReference>
<evidence type="ECO:0000256" key="5">
    <source>
        <dbReference type="ARBA" id="ARBA00023242"/>
    </source>
</evidence>
<accession>A0A0W0D7Q6</accession>
<comment type="function">
    <text evidence="7">Has a role in the initiation of DNA replication. Required at S-phase checkpoint.</text>
</comment>
<dbReference type="GO" id="GO:0031333">
    <property type="term" value="P:negative regulation of protein-containing complex assembly"/>
    <property type="evidence" value="ECO:0007669"/>
    <property type="project" value="EnsemblFungi"/>
</dbReference>
<dbReference type="InterPro" id="IPR040203">
    <property type="entry name" value="Sld2"/>
</dbReference>
<dbReference type="GO" id="GO:1902977">
    <property type="term" value="P:mitotic DNA replication preinitiation complex assembly"/>
    <property type="evidence" value="ECO:0007669"/>
    <property type="project" value="TreeGrafter"/>
</dbReference>
<dbReference type="CDD" id="cd22289">
    <property type="entry name" value="RecQL4_SLD2_NTD"/>
    <property type="match status" value="1"/>
</dbReference>
<dbReference type="VEuPathDB" id="FungiDB:CAGL0K08602g"/>
<dbReference type="Pfam" id="PF11719">
    <property type="entry name" value="Drc1-Sld2"/>
    <property type="match status" value="1"/>
</dbReference>
<name>A0A0W0D7Q6_CANGB</name>
<dbReference type="GO" id="GO:0033314">
    <property type="term" value="P:mitotic DNA replication checkpoint signaling"/>
    <property type="evidence" value="ECO:0007669"/>
    <property type="project" value="EnsemblFungi"/>
</dbReference>
<dbReference type="GO" id="GO:0000727">
    <property type="term" value="P:double-strand break repair via break-induced replication"/>
    <property type="evidence" value="ECO:0007669"/>
    <property type="project" value="EnsemblFungi"/>
</dbReference>
<feature type="compositionally biased region" description="Acidic residues" evidence="8">
    <location>
        <begin position="102"/>
        <end position="111"/>
    </location>
</feature>
<dbReference type="VEuPathDB" id="FungiDB:GVI51_K08459"/>
<feature type="region of interest" description="Disordered" evidence="8">
    <location>
        <begin position="290"/>
        <end position="350"/>
    </location>
</feature>
<evidence type="ECO:0000256" key="3">
    <source>
        <dbReference type="ARBA" id="ARBA00018363"/>
    </source>
</evidence>
<protein>
    <recommendedName>
        <fullName evidence="3 7">DNA replication regulator SLD2</fullName>
    </recommendedName>
</protein>
<feature type="compositionally biased region" description="Basic residues" evidence="8">
    <location>
        <begin position="333"/>
        <end position="350"/>
    </location>
</feature>
<feature type="compositionally biased region" description="Basic and acidic residues" evidence="8">
    <location>
        <begin position="290"/>
        <end position="299"/>
    </location>
</feature>
<dbReference type="PANTHER" id="PTHR28124">
    <property type="entry name" value="DNA REPLICATION REGULATOR SLD2"/>
    <property type="match status" value="1"/>
</dbReference>
<dbReference type="InterPro" id="IPR021110">
    <property type="entry name" value="DNA_rep_checkpnt_protein"/>
</dbReference>
<evidence type="ECO:0000256" key="1">
    <source>
        <dbReference type="ARBA" id="ARBA00004123"/>
    </source>
</evidence>
<dbReference type="GO" id="GO:0003697">
    <property type="term" value="F:single-stranded DNA binding"/>
    <property type="evidence" value="ECO:0007669"/>
    <property type="project" value="EnsemblFungi"/>
</dbReference>
<gene>
    <name evidence="9" type="ORF">AO440_003613</name>
</gene>
<evidence type="ECO:0000256" key="7">
    <source>
        <dbReference type="RuleBase" id="RU367067"/>
    </source>
</evidence>
<organism evidence="9 10">
    <name type="scientific">Candida glabrata</name>
    <name type="common">Yeast</name>
    <name type="synonym">Torulopsis glabrata</name>
    <dbReference type="NCBI Taxonomy" id="5478"/>
    <lineage>
        <taxon>Eukaryota</taxon>
        <taxon>Fungi</taxon>
        <taxon>Dikarya</taxon>
        <taxon>Ascomycota</taxon>
        <taxon>Saccharomycotina</taxon>
        <taxon>Saccharomycetes</taxon>
        <taxon>Saccharomycetales</taxon>
        <taxon>Saccharomycetaceae</taxon>
        <taxon>Nakaseomyces</taxon>
    </lineage>
</organism>
<reference evidence="9 10" key="1">
    <citation type="submission" date="2015-10" db="EMBL/GenBank/DDBJ databases">
        <title>Draft genomes sequences of Candida glabrata isolates 1A, 1B, 2A, 2B, 3A and 3B.</title>
        <authorList>
            <person name="Haavelsrud O.E."/>
            <person name="Gaustad P."/>
        </authorList>
    </citation>
    <scope>NUCLEOTIDE SEQUENCE [LARGE SCALE GENOMIC DNA]</scope>
    <source>
        <strain evidence="9">910700640</strain>
    </source>
</reference>
<keyword evidence="6 7" id="KW-0131">Cell cycle</keyword>
<dbReference type="AlphaFoldDB" id="A0A0W0D7Q6"/>
<evidence type="ECO:0000256" key="6">
    <source>
        <dbReference type="ARBA" id="ARBA00023306"/>
    </source>
</evidence>
<dbReference type="VEuPathDB" id="FungiDB:GWK60_K08415"/>
<proteinExistence type="inferred from homology"/>
<dbReference type="GO" id="GO:0006270">
    <property type="term" value="P:DNA replication initiation"/>
    <property type="evidence" value="ECO:0007669"/>
    <property type="project" value="UniProtKB-UniRule"/>
</dbReference>
<evidence type="ECO:0000313" key="9">
    <source>
        <dbReference type="EMBL" id="KTB02664.1"/>
    </source>
</evidence>
<sequence>MDMDVQQVKLKIKRWEHAFIAEHNRPPDKDDIRPLTEMKQLYKLYSVLKSKERKAEPIQKQQTPRKDSNMVLGPTPQIYGKAVSIFEMKVSPLKVEETPTTEVEEDIESEIESSVNRRNSDEASANEEKLGIHSVKKRLFESPKKTENTTHLAVPQVTRYGPNSPLKLAQTVSIRQHLLTPKKKKAEPKSLYTPSPLLKRNSSKTLYELAHEHLQYVEEIKELDQQFKSEIVPIRHGNGQDIGDESDEVPEKKKRRTGVLRRLQFDEDENDRTIKKDLHKELLKLKSRKVKEFLGKEDNEPSEEEEEEQQKSEPLPVKKKKPKKYNLVSNNFRRLKLPKKNRNPRFGRRR</sequence>
<feature type="compositionally biased region" description="Basic and acidic residues" evidence="8">
    <location>
        <begin position="118"/>
        <end position="128"/>
    </location>
</feature>
<dbReference type="SMR" id="A0A0W0D7Q6"/>
<dbReference type="PANTHER" id="PTHR28124:SF1">
    <property type="entry name" value="DNA REPLICATION REGULATOR SLD2"/>
    <property type="match status" value="1"/>
</dbReference>
<feature type="region of interest" description="Disordered" evidence="8">
    <location>
        <begin position="52"/>
        <end position="73"/>
    </location>
</feature>
<dbReference type="EMBL" id="LLZZ01000123">
    <property type="protein sequence ID" value="KTB02664.1"/>
    <property type="molecule type" value="Genomic_DNA"/>
</dbReference>
<evidence type="ECO:0000313" key="10">
    <source>
        <dbReference type="Proteomes" id="UP000054886"/>
    </source>
</evidence>
<dbReference type="PhylomeDB" id="A0A0W0D7Q6"/>
<dbReference type="GO" id="GO:0003688">
    <property type="term" value="F:DNA replication origin binding"/>
    <property type="evidence" value="ECO:0007669"/>
    <property type="project" value="EnsemblFungi"/>
</dbReference>
<comment type="similarity">
    <text evidence="2 7">Belongs to the SLD2 family.</text>
</comment>
<comment type="caution">
    <text evidence="9">The sequence shown here is derived from an EMBL/GenBank/DDBJ whole genome shotgun (WGS) entry which is preliminary data.</text>
</comment>
<feature type="region of interest" description="Disordered" evidence="8">
    <location>
        <begin position="97"/>
        <end position="128"/>
    </location>
</feature>
<keyword evidence="4 7" id="KW-0235">DNA replication</keyword>